<reference evidence="2 3" key="1">
    <citation type="submission" date="2016-11" db="EMBL/GenBank/DDBJ databases">
        <authorList>
            <person name="Varghese N."/>
            <person name="Submissions S."/>
        </authorList>
    </citation>
    <scope>NUCLEOTIDE SEQUENCE [LARGE SCALE GENOMIC DNA]</scope>
    <source>
        <strain evidence="2 3">DSM 19027</strain>
    </source>
</reference>
<proteinExistence type="predicted"/>
<dbReference type="EMBL" id="FQZP01000001">
    <property type="protein sequence ID" value="SHI35991.1"/>
    <property type="molecule type" value="Genomic_DNA"/>
</dbReference>
<evidence type="ECO:0000259" key="1">
    <source>
        <dbReference type="Pfam" id="PF12697"/>
    </source>
</evidence>
<dbReference type="Pfam" id="PF12697">
    <property type="entry name" value="Abhydrolase_6"/>
    <property type="match status" value="1"/>
</dbReference>
<dbReference type="PRINTS" id="PR00111">
    <property type="entry name" value="ABHYDROLASE"/>
</dbReference>
<protein>
    <submittedName>
        <fullName evidence="2">Pimeloyl-ACP methyl ester carboxylesterase</fullName>
    </submittedName>
</protein>
<gene>
    <name evidence="2" type="ORF">SAMN05444373_100143</name>
</gene>
<dbReference type="RefSeq" id="WP_149677332.1">
    <property type="nucleotide sequence ID" value="NZ_FQZP01000001.1"/>
</dbReference>
<dbReference type="InterPro" id="IPR029058">
    <property type="entry name" value="AB_hydrolase_fold"/>
</dbReference>
<accession>A0A1M6AHX4</accession>
<dbReference type="AlphaFoldDB" id="A0A1M6AHX4"/>
<keyword evidence="3" id="KW-1185">Reference proteome</keyword>
<dbReference type="SUPFAM" id="SSF53474">
    <property type="entry name" value="alpha/beta-Hydrolases"/>
    <property type="match status" value="1"/>
</dbReference>
<dbReference type="PANTHER" id="PTHR43798">
    <property type="entry name" value="MONOACYLGLYCEROL LIPASE"/>
    <property type="match status" value="1"/>
</dbReference>
<dbReference type="Proteomes" id="UP000324781">
    <property type="component" value="Unassembled WGS sequence"/>
</dbReference>
<dbReference type="InterPro" id="IPR000073">
    <property type="entry name" value="AB_hydrolase_1"/>
</dbReference>
<dbReference type="OrthoDB" id="1643507at2"/>
<sequence length="261" mass="29359">MDLYIRRTGEYRGPSMVFLHGGGVAGWMWDRQAEFFRDYHVIIPDLPGHGRSADIPFISMNDAASKVLTAVRDVVGTEKVILVGFSLGGQLVVEILSRWPEKVEAAVILSAMVRPVNTGRTFLISLLKKSFGLVRVEWFSKWQAKSLYIPDAYWEQYYRDSLKLTRDNFLSVMEANMSYALPETFANSNVPALVLAGTKERGKVKASVRDMVRANRNCTGYLVAGAGHGLPLADPDLFNEMVYNFINNIRLHKNAKLKRVV</sequence>
<evidence type="ECO:0000313" key="3">
    <source>
        <dbReference type="Proteomes" id="UP000324781"/>
    </source>
</evidence>
<organism evidence="2 3">
    <name type="scientific">Thermoclostridium caenicola</name>
    <dbReference type="NCBI Taxonomy" id="659425"/>
    <lineage>
        <taxon>Bacteria</taxon>
        <taxon>Bacillati</taxon>
        <taxon>Bacillota</taxon>
        <taxon>Clostridia</taxon>
        <taxon>Eubacteriales</taxon>
        <taxon>Oscillospiraceae</taxon>
        <taxon>Thermoclostridium</taxon>
    </lineage>
</organism>
<dbReference type="InterPro" id="IPR050266">
    <property type="entry name" value="AB_hydrolase_sf"/>
</dbReference>
<feature type="domain" description="AB hydrolase-1" evidence="1">
    <location>
        <begin position="16"/>
        <end position="240"/>
    </location>
</feature>
<dbReference type="Gene3D" id="3.40.50.1820">
    <property type="entry name" value="alpha/beta hydrolase"/>
    <property type="match status" value="1"/>
</dbReference>
<name>A0A1M6AHX4_9FIRM</name>
<evidence type="ECO:0000313" key="2">
    <source>
        <dbReference type="EMBL" id="SHI35991.1"/>
    </source>
</evidence>